<reference evidence="2" key="1">
    <citation type="journal article" date="2021" name="Nat. Commun.">
        <title>Genomic analyses provide insights into spinach domestication and the genetic basis of agronomic traits.</title>
        <authorList>
            <person name="Cai X."/>
            <person name="Sun X."/>
            <person name="Xu C."/>
            <person name="Sun H."/>
            <person name="Wang X."/>
            <person name="Ge C."/>
            <person name="Zhang Z."/>
            <person name="Wang Q."/>
            <person name="Fei Z."/>
            <person name="Jiao C."/>
            <person name="Wang Q."/>
        </authorList>
    </citation>
    <scope>NUCLEOTIDE SEQUENCE [LARGE SCALE GENOMIC DNA]</scope>
    <source>
        <strain evidence="2">cv. Varoflay</strain>
    </source>
</reference>
<gene>
    <name evidence="3" type="primary">LOC110783938</name>
</gene>
<evidence type="ECO:0000256" key="1">
    <source>
        <dbReference type="SAM" id="MobiDB-lite"/>
    </source>
</evidence>
<keyword evidence="2" id="KW-1185">Reference proteome</keyword>
<feature type="compositionally biased region" description="Basic and acidic residues" evidence="1">
    <location>
        <begin position="283"/>
        <end position="299"/>
    </location>
</feature>
<dbReference type="RefSeq" id="XP_021844019.1">
    <property type="nucleotide sequence ID" value="XM_021988327.2"/>
</dbReference>
<feature type="compositionally biased region" description="Basic and acidic residues" evidence="1">
    <location>
        <begin position="85"/>
        <end position="102"/>
    </location>
</feature>
<feature type="region of interest" description="Disordered" evidence="1">
    <location>
        <begin position="224"/>
        <end position="246"/>
    </location>
</feature>
<feature type="compositionally biased region" description="Basic and acidic residues" evidence="1">
    <location>
        <begin position="362"/>
        <end position="376"/>
    </location>
</feature>
<accession>A0A9R0I7C7</accession>
<feature type="region of interest" description="Disordered" evidence="1">
    <location>
        <begin position="275"/>
        <end position="479"/>
    </location>
</feature>
<evidence type="ECO:0000313" key="2">
    <source>
        <dbReference type="Proteomes" id="UP000813463"/>
    </source>
</evidence>
<name>A0A9R0I7C7_SPIOL</name>
<feature type="region of interest" description="Disordered" evidence="1">
    <location>
        <begin position="85"/>
        <end position="104"/>
    </location>
</feature>
<feature type="compositionally biased region" description="Polar residues" evidence="1">
    <location>
        <begin position="406"/>
        <end position="415"/>
    </location>
</feature>
<reference evidence="3" key="2">
    <citation type="submission" date="2025-08" db="UniProtKB">
        <authorList>
            <consortium name="RefSeq"/>
        </authorList>
    </citation>
    <scope>IDENTIFICATION</scope>
    <source>
        <tissue evidence="3">Leaf</tissue>
    </source>
</reference>
<organism evidence="2 3">
    <name type="scientific">Spinacia oleracea</name>
    <name type="common">Spinach</name>
    <dbReference type="NCBI Taxonomy" id="3562"/>
    <lineage>
        <taxon>Eukaryota</taxon>
        <taxon>Viridiplantae</taxon>
        <taxon>Streptophyta</taxon>
        <taxon>Embryophyta</taxon>
        <taxon>Tracheophyta</taxon>
        <taxon>Spermatophyta</taxon>
        <taxon>Magnoliopsida</taxon>
        <taxon>eudicotyledons</taxon>
        <taxon>Gunneridae</taxon>
        <taxon>Pentapetalae</taxon>
        <taxon>Caryophyllales</taxon>
        <taxon>Chenopodiaceae</taxon>
        <taxon>Chenopodioideae</taxon>
        <taxon>Anserineae</taxon>
        <taxon>Spinacia</taxon>
    </lineage>
</organism>
<dbReference type="PANTHER" id="PTHR34962:SF3">
    <property type="entry name" value="ABC SUBFAMILY C PROTEIN"/>
    <property type="match status" value="1"/>
</dbReference>
<dbReference type="AlphaFoldDB" id="A0A9R0I7C7"/>
<dbReference type="PANTHER" id="PTHR34962">
    <property type="entry name" value="EMBRYO DEFECTIVE 1703-RELATED"/>
    <property type="match status" value="1"/>
</dbReference>
<protein>
    <submittedName>
        <fullName evidence="3">Uncharacterized protein</fullName>
    </submittedName>
</protein>
<dbReference type="GeneID" id="110783938"/>
<sequence length="657" mass="72464">MVALASLPYPFATFVSYKANRIPRKMKIQLSSVPSSSLRRAKRKNYLRPKILKTLSKPYNIPLDDQITAPIQPVEQNVEVPLDSKVEQSGRSSVEESEKESGLRQLEAVRNSTAQNLVGFGGISGRTVVKIVGSFVGLFILQTVISVWIMGSGNSKEKKRGLEIGDQKKDLRLRVREGEQGNNRNAFLKSLASVGVDELEMEAKISEIRKMAWEVREAEKRKKVESGEADIDDLSDDDSEDFESDDSRIKSGIVKEVDVRLSKLKKRYPAPSLNVNLLNKSEGPGKEGKDKVLDGKEEDNMLLYRTKHKFRSNLTTPEEKPKGFQRVDGVRAKHSNMGDGKPVERTGSGGDVNQMNVLEGTIPEKRNNGMDKEEKITVSQSSAPLKGARKESGSNGAKKKLDKGINGSTASGSNDTPDKVTKGMNKGVKPKEGLTTLGSNGTPKKSSKELKAGAKPERGLVQEDQHSSDGNILDEGAGAELSSTIATEDKRKMIDYAASTKSEKDMLPQRKGQPNTKKLGSKLSRSINKDEQENIDPWWSKLPYVLVILMQNGIGSEAQRGFYNIKISTDSENQSYSTYTVAFEDMNDARNFSYLLESAFEDLPDAAVDIAPLSTTEFKEVAETLDDKVFVVRKGELKLYVGQPLADVEVALRSLVR</sequence>
<proteinExistence type="predicted"/>
<dbReference type="KEGG" id="soe:110783938"/>
<feature type="compositionally biased region" description="Polar residues" evidence="1">
    <location>
        <begin position="512"/>
        <end position="526"/>
    </location>
</feature>
<feature type="region of interest" description="Disordered" evidence="1">
    <location>
        <begin position="498"/>
        <end position="527"/>
    </location>
</feature>
<dbReference type="Proteomes" id="UP000813463">
    <property type="component" value="Chromosome 1"/>
</dbReference>
<feature type="compositionally biased region" description="Acidic residues" evidence="1">
    <location>
        <begin position="227"/>
        <end position="244"/>
    </location>
</feature>
<evidence type="ECO:0000313" key="3">
    <source>
        <dbReference type="RefSeq" id="XP_021844019.1"/>
    </source>
</evidence>
<feature type="compositionally biased region" description="Basic and acidic residues" evidence="1">
    <location>
        <begin position="446"/>
        <end position="467"/>
    </location>
</feature>
<dbReference type="OrthoDB" id="1894577at2759"/>